<accession>A0A0R1RXY5</accession>
<dbReference type="PATRIC" id="fig|1423747.3.peg.1345"/>
<dbReference type="STRING" id="1423747.FC69_GL001319"/>
<sequence length="91" mass="10047">MIQTVIVIFLIIIALLGLVLYRYHNQQFMIFDLTENTRLGHVLLIAGILLIITAVCGLLILLLLPVIWTLITVIIASLIAGFVGICFATNL</sequence>
<gene>
    <name evidence="2" type="ORF">FC69_GL001319</name>
</gene>
<evidence type="ECO:0000313" key="3">
    <source>
        <dbReference type="Proteomes" id="UP000051264"/>
    </source>
</evidence>
<keyword evidence="1" id="KW-1133">Transmembrane helix</keyword>
<comment type="caution">
    <text evidence="2">The sequence shown here is derived from an EMBL/GenBank/DDBJ whole genome shotgun (WGS) entry which is preliminary data.</text>
</comment>
<feature type="transmembrane region" description="Helical" evidence="1">
    <location>
        <begin position="70"/>
        <end position="89"/>
    </location>
</feature>
<feature type="transmembrane region" description="Helical" evidence="1">
    <location>
        <begin position="43"/>
        <end position="64"/>
    </location>
</feature>
<dbReference type="eggNOG" id="ENOG5030AN0">
    <property type="taxonomic scope" value="Bacteria"/>
</dbReference>
<organism evidence="2 3">
    <name type="scientific">Latilactobacillus fuchuensis DSM 14340 = JCM 11249</name>
    <dbReference type="NCBI Taxonomy" id="1423747"/>
    <lineage>
        <taxon>Bacteria</taxon>
        <taxon>Bacillati</taxon>
        <taxon>Bacillota</taxon>
        <taxon>Bacilli</taxon>
        <taxon>Lactobacillales</taxon>
        <taxon>Lactobacillaceae</taxon>
        <taxon>Latilactobacillus</taxon>
    </lineage>
</organism>
<dbReference type="EMBL" id="AZEX01000003">
    <property type="protein sequence ID" value="KRL61853.1"/>
    <property type="molecule type" value="Genomic_DNA"/>
</dbReference>
<keyword evidence="1" id="KW-0812">Transmembrane</keyword>
<dbReference type="AlphaFoldDB" id="A0A0R1RXY5"/>
<feature type="transmembrane region" description="Helical" evidence="1">
    <location>
        <begin position="6"/>
        <end position="23"/>
    </location>
</feature>
<dbReference type="RefSeq" id="WP_025083651.1">
    <property type="nucleotide sequence ID" value="NZ_AZEX01000003.1"/>
</dbReference>
<protein>
    <submittedName>
        <fullName evidence="2">Uncharacterized protein</fullName>
    </submittedName>
</protein>
<proteinExistence type="predicted"/>
<dbReference type="Proteomes" id="UP000051264">
    <property type="component" value="Unassembled WGS sequence"/>
</dbReference>
<evidence type="ECO:0000256" key="1">
    <source>
        <dbReference type="SAM" id="Phobius"/>
    </source>
</evidence>
<name>A0A0R1RXY5_9LACO</name>
<reference evidence="2 3" key="1">
    <citation type="journal article" date="2015" name="Genome Announc.">
        <title>Expanding the biotechnology potential of lactobacilli through comparative genomics of 213 strains and associated genera.</title>
        <authorList>
            <person name="Sun Z."/>
            <person name="Harris H.M."/>
            <person name="McCann A."/>
            <person name="Guo C."/>
            <person name="Argimon S."/>
            <person name="Zhang W."/>
            <person name="Yang X."/>
            <person name="Jeffery I.B."/>
            <person name="Cooney J.C."/>
            <person name="Kagawa T.F."/>
            <person name="Liu W."/>
            <person name="Song Y."/>
            <person name="Salvetti E."/>
            <person name="Wrobel A."/>
            <person name="Rasinkangas P."/>
            <person name="Parkhill J."/>
            <person name="Rea M.C."/>
            <person name="O'Sullivan O."/>
            <person name="Ritari J."/>
            <person name="Douillard F.P."/>
            <person name="Paul Ross R."/>
            <person name="Yang R."/>
            <person name="Briner A.E."/>
            <person name="Felis G.E."/>
            <person name="de Vos W.M."/>
            <person name="Barrangou R."/>
            <person name="Klaenhammer T.R."/>
            <person name="Caufield P.W."/>
            <person name="Cui Y."/>
            <person name="Zhang H."/>
            <person name="O'Toole P.W."/>
        </authorList>
    </citation>
    <scope>NUCLEOTIDE SEQUENCE [LARGE SCALE GENOMIC DNA]</scope>
    <source>
        <strain evidence="2 3">DSM 14340</strain>
    </source>
</reference>
<keyword evidence="1" id="KW-0472">Membrane</keyword>
<evidence type="ECO:0000313" key="2">
    <source>
        <dbReference type="EMBL" id="KRL61853.1"/>
    </source>
</evidence>